<evidence type="ECO:0000313" key="4">
    <source>
        <dbReference type="Proteomes" id="UP000175989"/>
    </source>
</evidence>
<dbReference type="GO" id="GO:0006355">
    <property type="term" value="P:regulation of DNA-templated transcription"/>
    <property type="evidence" value="ECO:0007669"/>
    <property type="project" value="InterPro"/>
</dbReference>
<dbReference type="OrthoDB" id="1666683at2"/>
<name>A0A1E7WBM7_9BURK</name>
<reference evidence="4" key="1">
    <citation type="journal article" date="2016" name="Front. Microbiol.">
        <title>Molecular Keys to the Janthinobacterium and Duganella spp. Interaction with the Plant Pathogen Fusarium graminearum.</title>
        <authorList>
            <person name="Haack F.S."/>
            <person name="Poehlein A."/>
            <person name="Kroger C."/>
            <person name="Voigt C.A."/>
            <person name="Piepenbring M."/>
            <person name="Bode H.B."/>
            <person name="Daniel R."/>
            <person name="Schafer W."/>
            <person name="Streit W.R."/>
        </authorList>
    </citation>
    <scope>NUCLEOTIDE SEQUENCE [LARGE SCALE GENOMIC DNA]</scope>
    <source>
        <strain evidence="4">T54</strain>
    </source>
</reference>
<dbReference type="GO" id="GO:0015643">
    <property type="term" value="F:toxic substance binding"/>
    <property type="evidence" value="ECO:0007669"/>
    <property type="project" value="InterPro"/>
</dbReference>
<dbReference type="GO" id="GO:0006351">
    <property type="term" value="P:DNA-templated transcription"/>
    <property type="evidence" value="ECO:0007669"/>
    <property type="project" value="TreeGrafter"/>
</dbReference>
<dbReference type="Proteomes" id="UP000175989">
    <property type="component" value="Unassembled WGS sequence"/>
</dbReference>
<keyword evidence="2" id="KW-1277">Toxin-antitoxin system</keyword>
<dbReference type="PANTHER" id="PTHR38781">
    <property type="entry name" value="ANTITOXIN DINJ-RELATED"/>
    <property type="match status" value="1"/>
</dbReference>
<proteinExistence type="inferred from homology"/>
<gene>
    <name evidence="3" type="primary">dinJ</name>
    <name evidence="3" type="ORF">DUPY_46500</name>
</gene>
<dbReference type="GO" id="GO:0000987">
    <property type="term" value="F:cis-regulatory region sequence-specific DNA binding"/>
    <property type="evidence" value="ECO:0007669"/>
    <property type="project" value="InterPro"/>
</dbReference>
<dbReference type="NCBIfam" id="TIGR02384">
    <property type="entry name" value="RelB_DinJ"/>
    <property type="match status" value="1"/>
</dbReference>
<dbReference type="Pfam" id="PF04221">
    <property type="entry name" value="RelB"/>
    <property type="match status" value="1"/>
</dbReference>
<dbReference type="InterPro" id="IPR007337">
    <property type="entry name" value="RelB/DinJ"/>
</dbReference>
<dbReference type="AlphaFoldDB" id="A0A1E7WBM7"/>
<dbReference type="InterPro" id="IPR026262">
    <property type="entry name" value="DinJ"/>
</dbReference>
<dbReference type="PANTHER" id="PTHR38781:SF1">
    <property type="entry name" value="ANTITOXIN DINJ-RELATED"/>
    <property type="match status" value="1"/>
</dbReference>
<keyword evidence="4" id="KW-1185">Reference proteome</keyword>
<organism evidence="3 4">
    <name type="scientific">Duganella phyllosphaerae</name>
    <dbReference type="NCBI Taxonomy" id="762836"/>
    <lineage>
        <taxon>Bacteria</taxon>
        <taxon>Pseudomonadati</taxon>
        <taxon>Pseudomonadota</taxon>
        <taxon>Betaproteobacteria</taxon>
        <taxon>Burkholderiales</taxon>
        <taxon>Oxalobacteraceae</taxon>
        <taxon>Telluria group</taxon>
        <taxon>Duganella</taxon>
    </lineage>
</organism>
<dbReference type="InterPro" id="IPR013321">
    <property type="entry name" value="Arc_rbn_hlx_hlx"/>
</dbReference>
<evidence type="ECO:0000256" key="2">
    <source>
        <dbReference type="ARBA" id="ARBA00022649"/>
    </source>
</evidence>
<protein>
    <submittedName>
        <fullName evidence="3">Antitoxin DinJ</fullName>
    </submittedName>
</protein>
<comment type="similarity">
    <text evidence="1">Belongs to the RelB/DinJ antitoxin family.</text>
</comment>
<dbReference type="GO" id="GO:0044010">
    <property type="term" value="P:single-species biofilm formation"/>
    <property type="evidence" value="ECO:0007669"/>
    <property type="project" value="InterPro"/>
</dbReference>
<dbReference type="PIRSF" id="PIRSF003108">
    <property type="entry name" value="DinJ"/>
    <property type="match status" value="1"/>
</dbReference>
<evidence type="ECO:0000256" key="1">
    <source>
        <dbReference type="ARBA" id="ARBA00010562"/>
    </source>
</evidence>
<accession>A0A1E7WBM7</accession>
<sequence>MATNTSMLHVRVDAELKAQSSEILASMGLTMSDAVSMLLRRVVAEQAFPLDLKVPNAATRAAMIEARALMAERCARLGEKPIK</sequence>
<evidence type="ECO:0000313" key="3">
    <source>
        <dbReference type="EMBL" id="OEZ94314.1"/>
    </source>
</evidence>
<dbReference type="RefSeq" id="WP_071651688.1">
    <property type="nucleotide sequence ID" value="NZ_LROM01000136.1"/>
</dbReference>
<dbReference type="Gene3D" id="1.10.1220.10">
    <property type="entry name" value="Met repressor-like"/>
    <property type="match status" value="1"/>
</dbReference>
<comment type="caution">
    <text evidence="3">The sequence shown here is derived from an EMBL/GenBank/DDBJ whole genome shotgun (WGS) entry which is preliminary data.</text>
</comment>
<dbReference type="EMBL" id="LROM01000136">
    <property type="protein sequence ID" value="OEZ94314.1"/>
    <property type="molecule type" value="Genomic_DNA"/>
</dbReference>